<evidence type="ECO:0000313" key="3">
    <source>
        <dbReference type="EMBL" id="GIL74565.1"/>
    </source>
</evidence>
<keyword evidence="4" id="KW-1185">Reference proteome</keyword>
<feature type="coiled-coil region" evidence="1">
    <location>
        <begin position="443"/>
        <end position="471"/>
    </location>
</feature>
<gene>
    <name evidence="3" type="ORF">Vretifemale_4460</name>
</gene>
<reference evidence="3" key="1">
    <citation type="journal article" date="2021" name="Proc. Natl. Acad. Sci. U.S.A.">
        <title>Three genomes in the algal genus Volvox reveal the fate of a haploid sex-determining region after a transition to homothallism.</title>
        <authorList>
            <person name="Yamamoto K."/>
            <person name="Hamaji T."/>
            <person name="Kawai-Toyooka H."/>
            <person name="Matsuzaki R."/>
            <person name="Takahashi F."/>
            <person name="Nishimura Y."/>
            <person name="Kawachi M."/>
            <person name="Noguchi H."/>
            <person name="Minakuchi Y."/>
            <person name="Umen J.G."/>
            <person name="Toyoda A."/>
            <person name="Nozaki H."/>
        </authorList>
    </citation>
    <scope>NUCLEOTIDE SEQUENCE</scope>
    <source>
        <strain evidence="3">NIES-3786</strain>
    </source>
</reference>
<evidence type="ECO:0000256" key="1">
    <source>
        <dbReference type="SAM" id="Coils"/>
    </source>
</evidence>
<dbReference type="OrthoDB" id="543625at2759"/>
<feature type="region of interest" description="Disordered" evidence="2">
    <location>
        <begin position="17"/>
        <end position="86"/>
    </location>
</feature>
<proteinExistence type="predicted"/>
<protein>
    <submittedName>
        <fullName evidence="3">Uncharacterized protein</fullName>
    </submittedName>
</protein>
<dbReference type="AlphaFoldDB" id="A0A8J4FGY4"/>
<sequence length="679" mass="72768">MALKDFFKDIARWFSSPLSGTKRRRDESNLNDHHEARKAPTVRAGQTSIAGMDELKPSQRNGEPPAAGPAPPSLQDPMASKWQLATENSQQFTFDVADRVRELAPTRGAKAPQASAGRFLQQAQTVRQFDSMKSDSPPAFLSGQRLGTGGVHPPPRPFPPVQELHQQRQQQPPEARAAVPSSDQFERYVTPGGATTNNVGISGYHGTTSRQLFATPDSTRRNFDNLRLGGNTPAARGGVAGASTGADRLDGASIGGGNSYHGAPAGGSTATATACAAGPSYHGPMGHKMPLSRMTPKRGQSGAPYQYHQQLPPQPMVPFHVSFMAHIRDLGGVAKTQEELKAMVQAFEARTFRRERAIPLREDGGYIPGDDEDEETAKTSALTQDVRATVERLRTTLAATVRKVANDPRVTAAAGSRKAAQTALEASQAAAGANTLAAIGLKMAAQEQALKQIHTQMEEETRRKLEALRAEQAVRREQQQQHHQRIREGFMLLQQQISGTAGPSATAGSVPVAQAASAAAAPALAAARHAPGPAAGRGRAPAGTLKPPQPPDDDVVDLLSSDDEEEGEEEEEEDEVAEEDGQEDEDEFDNGDPYGVEYGAYPGEHRGRGNPALAVATRAERSTWRRTMDSNADPGEVMVDFRPNTVLVIELPRAKLQCMDLGVWLNDEVINLYDAAAGA</sequence>
<feature type="compositionally biased region" description="Low complexity" evidence="2">
    <location>
        <begin position="161"/>
        <end position="180"/>
    </location>
</feature>
<feature type="region of interest" description="Disordered" evidence="2">
    <location>
        <begin position="362"/>
        <end position="381"/>
    </location>
</feature>
<feature type="region of interest" description="Disordered" evidence="2">
    <location>
        <begin position="146"/>
        <end position="183"/>
    </location>
</feature>
<feature type="compositionally biased region" description="Acidic residues" evidence="2">
    <location>
        <begin position="551"/>
        <end position="590"/>
    </location>
</feature>
<comment type="caution">
    <text evidence="3">The sequence shown here is derived from an EMBL/GenBank/DDBJ whole genome shotgun (WGS) entry which is preliminary data.</text>
</comment>
<feature type="region of interest" description="Disordered" evidence="2">
    <location>
        <begin position="528"/>
        <end position="597"/>
    </location>
</feature>
<evidence type="ECO:0000313" key="4">
    <source>
        <dbReference type="Proteomes" id="UP000747110"/>
    </source>
</evidence>
<dbReference type="Proteomes" id="UP000747110">
    <property type="component" value="Unassembled WGS sequence"/>
</dbReference>
<name>A0A8J4FGY4_9CHLO</name>
<keyword evidence="1" id="KW-0175">Coiled coil</keyword>
<evidence type="ECO:0000256" key="2">
    <source>
        <dbReference type="SAM" id="MobiDB-lite"/>
    </source>
</evidence>
<feature type="compositionally biased region" description="Basic and acidic residues" evidence="2">
    <location>
        <begin position="24"/>
        <end position="38"/>
    </location>
</feature>
<feature type="compositionally biased region" description="Low complexity" evidence="2">
    <location>
        <begin position="528"/>
        <end position="543"/>
    </location>
</feature>
<accession>A0A8J4FGY4</accession>
<organism evidence="3 4">
    <name type="scientific">Volvox reticuliferus</name>
    <dbReference type="NCBI Taxonomy" id="1737510"/>
    <lineage>
        <taxon>Eukaryota</taxon>
        <taxon>Viridiplantae</taxon>
        <taxon>Chlorophyta</taxon>
        <taxon>core chlorophytes</taxon>
        <taxon>Chlorophyceae</taxon>
        <taxon>CS clade</taxon>
        <taxon>Chlamydomonadales</taxon>
        <taxon>Volvocaceae</taxon>
        <taxon>Volvox</taxon>
    </lineage>
</organism>
<dbReference type="EMBL" id="BNCP01000006">
    <property type="protein sequence ID" value="GIL74565.1"/>
    <property type="molecule type" value="Genomic_DNA"/>
</dbReference>